<evidence type="ECO:0000256" key="1">
    <source>
        <dbReference type="SAM" id="MobiDB-lite"/>
    </source>
</evidence>
<organism evidence="2 3">
    <name type="scientific">Puccinia graminis f. sp. tritici</name>
    <dbReference type="NCBI Taxonomy" id="56615"/>
    <lineage>
        <taxon>Eukaryota</taxon>
        <taxon>Fungi</taxon>
        <taxon>Dikarya</taxon>
        <taxon>Basidiomycota</taxon>
        <taxon>Pucciniomycotina</taxon>
        <taxon>Pucciniomycetes</taxon>
        <taxon>Pucciniales</taxon>
        <taxon>Pucciniaceae</taxon>
        <taxon>Puccinia</taxon>
    </lineage>
</organism>
<comment type="caution">
    <text evidence="2">The sequence shown here is derived from an EMBL/GenBank/DDBJ whole genome shotgun (WGS) entry which is preliminary data.</text>
</comment>
<evidence type="ECO:0000313" key="2">
    <source>
        <dbReference type="EMBL" id="KAA1074801.1"/>
    </source>
</evidence>
<protein>
    <submittedName>
        <fullName evidence="2">Uncharacterized protein</fullName>
    </submittedName>
</protein>
<gene>
    <name evidence="2" type="ORF">PGT21_021147</name>
</gene>
<proteinExistence type="predicted"/>
<accession>A0A5B0MDV1</accession>
<name>A0A5B0MDV1_PUCGR</name>
<sequence>MRFGDGGGGGGGDKSDLDSANLCSERPRSCLQSTESANKGRMTNDDLLLLPEQLQHSALVLKNHQSPSIQTSSLHFPWQLSSSNSAYP</sequence>
<evidence type="ECO:0000313" key="3">
    <source>
        <dbReference type="Proteomes" id="UP000324748"/>
    </source>
</evidence>
<feature type="compositionally biased region" description="Gly residues" evidence="1">
    <location>
        <begin position="1"/>
        <end position="12"/>
    </location>
</feature>
<keyword evidence="3" id="KW-1185">Reference proteome</keyword>
<feature type="region of interest" description="Disordered" evidence="1">
    <location>
        <begin position="1"/>
        <end position="21"/>
    </location>
</feature>
<dbReference type="AlphaFoldDB" id="A0A5B0MDV1"/>
<dbReference type="EMBL" id="VSWC01000157">
    <property type="protein sequence ID" value="KAA1074801.1"/>
    <property type="molecule type" value="Genomic_DNA"/>
</dbReference>
<dbReference type="Proteomes" id="UP000324748">
    <property type="component" value="Unassembled WGS sequence"/>
</dbReference>
<reference evidence="2 3" key="1">
    <citation type="submission" date="2019-05" db="EMBL/GenBank/DDBJ databases">
        <title>Emergence of the Ug99 lineage of the wheat stem rust pathogen through somatic hybridization.</title>
        <authorList>
            <person name="Li F."/>
            <person name="Upadhyaya N.M."/>
            <person name="Sperschneider J."/>
            <person name="Matny O."/>
            <person name="Nguyen-Phuc H."/>
            <person name="Mago R."/>
            <person name="Raley C."/>
            <person name="Miller M.E."/>
            <person name="Silverstein K.A.T."/>
            <person name="Henningsen E."/>
            <person name="Hirsch C.D."/>
            <person name="Visser B."/>
            <person name="Pretorius Z.A."/>
            <person name="Steffenson B.J."/>
            <person name="Schwessinger B."/>
            <person name="Dodds P.N."/>
            <person name="Figueroa M."/>
        </authorList>
    </citation>
    <scope>NUCLEOTIDE SEQUENCE [LARGE SCALE GENOMIC DNA]</scope>
    <source>
        <strain evidence="2">21-0</strain>
    </source>
</reference>